<accession>A0ABX8LH78</accession>
<reference evidence="1 2" key="1">
    <citation type="submission" date="2021-06" db="EMBL/GenBank/DDBJ databases">
        <title>Gemonas diversity in paddy soil.</title>
        <authorList>
            <person name="Liu G."/>
        </authorList>
    </citation>
    <scope>NUCLEOTIDE SEQUENCE [LARGE SCALE GENOMIC DNA]</scope>
    <source>
        <strain evidence="1 2">RG2</strain>
    </source>
</reference>
<dbReference type="RefSeq" id="WP_217287971.1">
    <property type="nucleotide sequence ID" value="NZ_CP077683.1"/>
</dbReference>
<dbReference type="EMBL" id="CP077683">
    <property type="protein sequence ID" value="QXE91386.1"/>
    <property type="molecule type" value="Genomic_DNA"/>
</dbReference>
<sequence length="323" mass="33658">MKLRGNNGMSVHGKGHEILAKRLIVAAAVAAAITGTLAGCAARQQVLNNQDYVEIDSPFPGEAGDANAKIWVPKASLEKGVPRGREVAKIGYEKLAAAKVTDAATVPRSPLRLRLLVAESGRQQLSQHFAAAVGKALVVRQAAPPSPADALTEAEALSYLGTVSGNASGPLLFLSKPEGTHPGARLKADLYDVRGPLVIRSFWVAVPEPAPGQSEQEALLSAVKGLAETAVRTLSWFPWYGRVARVSGERVYLDGGAEAGLAAGQQVTVYRGGEVVKGIGFAPGTHIATLRVNELFGSDGSVATSTEAAQVQAGDYVELESPP</sequence>
<protein>
    <submittedName>
        <fullName evidence="1">Uncharacterized protein</fullName>
    </submittedName>
</protein>
<keyword evidence="2" id="KW-1185">Reference proteome</keyword>
<evidence type="ECO:0000313" key="2">
    <source>
        <dbReference type="Proteomes" id="UP000683559"/>
    </source>
</evidence>
<gene>
    <name evidence="1" type="ORF">KP001_02240</name>
</gene>
<organism evidence="1 2">
    <name type="scientific">Geomonas subterranea</name>
    <dbReference type="NCBI Taxonomy" id="2847989"/>
    <lineage>
        <taxon>Bacteria</taxon>
        <taxon>Pseudomonadati</taxon>
        <taxon>Thermodesulfobacteriota</taxon>
        <taxon>Desulfuromonadia</taxon>
        <taxon>Geobacterales</taxon>
        <taxon>Geobacteraceae</taxon>
        <taxon>Geomonas</taxon>
    </lineage>
</organism>
<proteinExistence type="predicted"/>
<name>A0ABX8LH78_9BACT</name>
<evidence type="ECO:0000313" key="1">
    <source>
        <dbReference type="EMBL" id="QXE91386.1"/>
    </source>
</evidence>
<dbReference type="Proteomes" id="UP000683559">
    <property type="component" value="Chromosome"/>
</dbReference>